<evidence type="ECO:0000256" key="1">
    <source>
        <dbReference type="ARBA" id="ARBA00022729"/>
    </source>
</evidence>
<dbReference type="InterPro" id="IPR039331">
    <property type="entry name" value="PAPs-like"/>
</dbReference>
<dbReference type="OrthoDB" id="45007at2759"/>
<evidence type="ECO:0000313" key="4">
    <source>
        <dbReference type="Proteomes" id="UP000187406"/>
    </source>
</evidence>
<dbReference type="InterPro" id="IPR025733">
    <property type="entry name" value="PAPs_C"/>
</dbReference>
<dbReference type="Pfam" id="PF14008">
    <property type="entry name" value="Metallophos_C"/>
    <property type="match status" value="1"/>
</dbReference>
<dbReference type="PANTHER" id="PTHR22953:SF155">
    <property type="entry name" value="PURPLE ACID PHOSPHATASE 18"/>
    <property type="match status" value="1"/>
</dbReference>
<dbReference type="SUPFAM" id="SSF56300">
    <property type="entry name" value="Metallo-dependent phosphatases"/>
    <property type="match status" value="1"/>
</dbReference>
<feature type="non-terminal residue" evidence="3">
    <location>
        <position position="116"/>
    </location>
</feature>
<dbReference type="STRING" id="3775.A0A1Q3CHY8"/>
<dbReference type="InterPro" id="IPR029052">
    <property type="entry name" value="Metallo-depent_PP-like"/>
</dbReference>
<keyword evidence="1" id="KW-0732">Signal</keyword>
<dbReference type="GO" id="GO:0003993">
    <property type="term" value="F:acid phosphatase activity"/>
    <property type="evidence" value="ECO:0007669"/>
    <property type="project" value="InterPro"/>
</dbReference>
<comment type="caution">
    <text evidence="3">The sequence shown here is derived from an EMBL/GenBank/DDBJ whole genome shotgun (WGS) entry which is preliminary data.</text>
</comment>
<dbReference type="Proteomes" id="UP000187406">
    <property type="component" value="Unassembled WGS sequence"/>
</dbReference>
<dbReference type="PANTHER" id="PTHR22953">
    <property type="entry name" value="ACID PHOSPHATASE RELATED"/>
    <property type="match status" value="1"/>
</dbReference>
<reference evidence="4" key="1">
    <citation type="submission" date="2016-04" db="EMBL/GenBank/DDBJ databases">
        <title>Cephalotus genome sequencing.</title>
        <authorList>
            <person name="Fukushima K."/>
            <person name="Hasebe M."/>
            <person name="Fang X."/>
        </authorList>
    </citation>
    <scope>NUCLEOTIDE SEQUENCE [LARGE SCALE GENOMIC DNA]</scope>
    <source>
        <strain evidence="4">cv. St1</strain>
    </source>
</reference>
<organism evidence="3 4">
    <name type="scientific">Cephalotus follicularis</name>
    <name type="common">Albany pitcher plant</name>
    <dbReference type="NCBI Taxonomy" id="3775"/>
    <lineage>
        <taxon>Eukaryota</taxon>
        <taxon>Viridiplantae</taxon>
        <taxon>Streptophyta</taxon>
        <taxon>Embryophyta</taxon>
        <taxon>Tracheophyta</taxon>
        <taxon>Spermatophyta</taxon>
        <taxon>Magnoliopsida</taxon>
        <taxon>eudicotyledons</taxon>
        <taxon>Gunneridae</taxon>
        <taxon>Pentapetalae</taxon>
        <taxon>rosids</taxon>
        <taxon>fabids</taxon>
        <taxon>Oxalidales</taxon>
        <taxon>Cephalotaceae</taxon>
        <taxon>Cephalotus</taxon>
    </lineage>
</organism>
<dbReference type="AlphaFoldDB" id="A0A1Q3CHY8"/>
<dbReference type="Gene3D" id="3.60.21.10">
    <property type="match status" value="1"/>
</dbReference>
<dbReference type="EMBL" id="BDDD01002030">
    <property type="protein sequence ID" value="GAV79728.1"/>
    <property type="molecule type" value="Genomic_DNA"/>
</dbReference>
<keyword evidence="4" id="KW-1185">Reference proteome</keyword>
<feature type="non-terminal residue" evidence="3">
    <location>
        <position position="1"/>
    </location>
</feature>
<proteinExistence type="predicted"/>
<gene>
    <name evidence="3" type="ORF">CFOL_v3_23191</name>
</gene>
<name>A0A1Q3CHY8_CEPFO</name>
<evidence type="ECO:0000313" key="3">
    <source>
        <dbReference type="EMBL" id="GAV79728.1"/>
    </source>
</evidence>
<sequence length="116" mass="13206">KHTERLLYSASVDMVLAGHLHAYERSKCVYNGYSDPCGLVHITIRDAGNREGLASKNVLWKVLYVIKLFTIFYEASFGHGELKLVNSTHALWSWHKNDDDEPVKSDQVWITSLVNS</sequence>
<feature type="domain" description="Purple acid phosphatase C-terminal" evidence="2">
    <location>
        <begin position="39"/>
        <end position="101"/>
    </location>
</feature>
<evidence type="ECO:0000259" key="2">
    <source>
        <dbReference type="Pfam" id="PF14008"/>
    </source>
</evidence>
<dbReference type="InParanoid" id="A0A1Q3CHY8"/>
<accession>A0A1Q3CHY8</accession>
<protein>
    <submittedName>
        <fullName evidence="3">Metallophos_C domain-containing protein</fullName>
    </submittedName>
</protein>